<feature type="domain" description="FAD-binding PCMH-type" evidence="5">
    <location>
        <begin position="1"/>
        <end position="156"/>
    </location>
</feature>
<evidence type="ECO:0000256" key="2">
    <source>
        <dbReference type="ARBA" id="ARBA00022630"/>
    </source>
</evidence>
<name>A0A8K0TML4_9PEZI</name>
<sequence>MSSLYSAGSSSGDWHVAVRSGGVSAMGGNNIANGITIDLGSMNETSYVRESNLALLQPGARWSAAYTDLEADGVVVVGGRDGSVGVGGFFLGGGTSYFTGTKGFGCDTVVNYEIVLANGTIANANKSSNPDLWRALKGGGSNFGIVTRFDVEALPTRKLARELRYVSLDYYDIVVDTIVDFSSHNQSMGDNALVVLHMYRPSMGNRSTIGAIHVNTAGNLDAATSFESIKQLPALVNVTSLQSMAELATTSTIAMGGWSAGITLTFINDPVILHHVAKFQEKYVSSLKATIGAENFMSVSILQPLPLHYGQIGLQTGGNMLRLEDLAHPAVIWDGGVVVTSNAAAFAVAQAGLYAMMDEIKTFAESVDGLVDLVYLNYAAANQDPIGSYGTENVQFMKNVAVRYDPEGFFQKRVPGGFKVGRT</sequence>
<keyword evidence="7" id="KW-1185">Reference proteome</keyword>
<dbReference type="PROSITE" id="PS51387">
    <property type="entry name" value="FAD_PCMH"/>
    <property type="match status" value="1"/>
</dbReference>
<evidence type="ECO:0000313" key="6">
    <source>
        <dbReference type="EMBL" id="KAH7374575.1"/>
    </source>
</evidence>
<dbReference type="GO" id="GO:0016491">
    <property type="term" value="F:oxidoreductase activity"/>
    <property type="evidence" value="ECO:0007669"/>
    <property type="project" value="UniProtKB-KW"/>
</dbReference>
<reference evidence="6" key="1">
    <citation type="journal article" date="2021" name="Nat. Commun.">
        <title>Genetic determinants of endophytism in the Arabidopsis root mycobiome.</title>
        <authorList>
            <person name="Mesny F."/>
            <person name="Miyauchi S."/>
            <person name="Thiergart T."/>
            <person name="Pickel B."/>
            <person name="Atanasova L."/>
            <person name="Karlsson M."/>
            <person name="Huettel B."/>
            <person name="Barry K.W."/>
            <person name="Haridas S."/>
            <person name="Chen C."/>
            <person name="Bauer D."/>
            <person name="Andreopoulos W."/>
            <person name="Pangilinan J."/>
            <person name="LaButti K."/>
            <person name="Riley R."/>
            <person name="Lipzen A."/>
            <person name="Clum A."/>
            <person name="Drula E."/>
            <person name="Henrissat B."/>
            <person name="Kohler A."/>
            <person name="Grigoriev I.V."/>
            <person name="Martin F.M."/>
            <person name="Hacquard S."/>
        </authorList>
    </citation>
    <scope>NUCLEOTIDE SEQUENCE</scope>
    <source>
        <strain evidence="6">MPI-CAGE-AT-0016</strain>
    </source>
</reference>
<dbReference type="Pfam" id="PF01565">
    <property type="entry name" value="FAD_binding_4"/>
    <property type="match status" value="1"/>
</dbReference>
<dbReference type="Gene3D" id="3.30.465.10">
    <property type="match status" value="1"/>
</dbReference>
<dbReference type="InterPro" id="IPR006094">
    <property type="entry name" value="Oxid_FAD_bind_N"/>
</dbReference>
<dbReference type="Proteomes" id="UP000813385">
    <property type="component" value="Unassembled WGS sequence"/>
</dbReference>
<dbReference type="PANTHER" id="PTHR42973:SF53">
    <property type="entry name" value="FAD-BINDING PCMH-TYPE DOMAIN-CONTAINING PROTEIN-RELATED"/>
    <property type="match status" value="1"/>
</dbReference>
<accession>A0A8K0TML4</accession>
<evidence type="ECO:0000313" key="7">
    <source>
        <dbReference type="Proteomes" id="UP000813385"/>
    </source>
</evidence>
<keyword evidence="3" id="KW-0274">FAD</keyword>
<dbReference type="EMBL" id="JAGPXD010000001">
    <property type="protein sequence ID" value="KAH7374575.1"/>
    <property type="molecule type" value="Genomic_DNA"/>
</dbReference>
<dbReference type="PANTHER" id="PTHR42973">
    <property type="entry name" value="BINDING OXIDOREDUCTASE, PUTATIVE (AFU_ORTHOLOGUE AFUA_1G17690)-RELATED"/>
    <property type="match status" value="1"/>
</dbReference>
<protein>
    <recommendedName>
        <fullName evidence="5">FAD-binding PCMH-type domain-containing protein</fullName>
    </recommendedName>
</protein>
<organism evidence="6 7">
    <name type="scientific">Plectosphaerella cucumerina</name>
    <dbReference type="NCBI Taxonomy" id="40658"/>
    <lineage>
        <taxon>Eukaryota</taxon>
        <taxon>Fungi</taxon>
        <taxon>Dikarya</taxon>
        <taxon>Ascomycota</taxon>
        <taxon>Pezizomycotina</taxon>
        <taxon>Sordariomycetes</taxon>
        <taxon>Hypocreomycetidae</taxon>
        <taxon>Glomerellales</taxon>
        <taxon>Plectosphaerellaceae</taxon>
        <taxon>Plectosphaerella</taxon>
    </lineage>
</organism>
<gene>
    <name evidence="6" type="ORF">B0T11DRAFT_344258</name>
</gene>
<evidence type="ECO:0000256" key="4">
    <source>
        <dbReference type="ARBA" id="ARBA00023002"/>
    </source>
</evidence>
<dbReference type="GO" id="GO:0071949">
    <property type="term" value="F:FAD binding"/>
    <property type="evidence" value="ECO:0007669"/>
    <property type="project" value="InterPro"/>
</dbReference>
<evidence type="ECO:0000256" key="1">
    <source>
        <dbReference type="ARBA" id="ARBA00005466"/>
    </source>
</evidence>
<comment type="similarity">
    <text evidence="1">Belongs to the oxygen-dependent FAD-linked oxidoreductase family.</text>
</comment>
<proteinExistence type="inferred from homology"/>
<dbReference type="AlphaFoldDB" id="A0A8K0TML4"/>
<evidence type="ECO:0000259" key="5">
    <source>
        <dbReference type="PROSITE" id="PS51387"/>
    </source>
</evidence>
<dbReference type="InterPro" id="IPR050416">
    <property type="entry name" value="FAD-linked_Oxidoreductase"/>
</dbReference>
<dbReference type="InterPro" id="IPR036318">
    <property type="entry name" value="FAD-bd_PCMH-like_sf"/>
</dbReference>
<evidence type="ECO:0000256" key="3">
    <source>
        <dbReference type="ARBA" id="ARBA00022827"/>
    </source>
</evidence>
<keyword evidence="2" id="KW-0285">Flavoprotein</keyword>
<dbReference type="InterPro" id="IPR016169">
    <property type="entry name" value="FAD-bd_PCMH_sub2"/>
</dbReference>
<dbReference type="SUPFAM" id="SSF56176">
    <property type="entry name" value="FAD-binding/transporter-associated domain-like"/>
    <property type="match status" value="1"/>
</dbReference>
<dbReference type="InterPro" id="IPR016166">
    <property type="entry name" value="FAD-bd_PCMH"/>
</dbReference>
<keyword evidence="4" id="KW-0560">Oxidoreductase</keyword>
<comment type="caution">
    <text evidence="6">The sequence shown here is derived from an EMBL/GenBank/DDBJ whole genome shotgun (WGS) entry which is preliminary data.</text>
</comment>
<dbReference type="OrthoDB" id="2151789at2759"/>